<gene>
    <name evidence="7" type="ORF">QQF64_025705</name>
</gene>
<dbReference type="PANTHER" id="PTHR24100:SF151">
    <property type="entry name" value="ICOS LIGAND"/>
    <property type="match status" value="1"/>
</dbReference>
<dbReference type="InterPro" id="IPR003879">
    <property type="entry name" value="Butyrophylin_SPRY"/>
</dbReference>
<name>A0ABR3NPS6_9TELE</name>
<proteinExistence type="predicted"/>
<dbReference type="PANTHER" id="PTHR24100">
    <property type="entry name" value="BUTYROPHILIN"/>
    <property type="match status" value="1"/>
</dbReference>
<organism evidence="7 8">
    <name type="scientific">Cirrhinus molitorella</name>
    <name type="common">mud carp</name>
    <dbReference type="NCBI Taxonomy" id="172907"/>
    <lineage>
        <taxon>Eukaryota</taxon>
        <taxon>Metazoa</taxon>
        <taxon>Chordata</taxon>
        <taxon>Craniata</taxon>
        <taxon>Vertebrata</taxon>
        <taxon>Euteleostomi</taxon>
        <taxon>Actinopterygii</taxon>
        <taxon>Neopterygii</taxon>
        <taxon>Teleostei</taxon>
        <taxon>Ostariophysi</taxon>
        <taxon>Cypriniformes</taxon>
        <taxon>Cyprinidae</taxon>
        <taxon>Labeoninae</taxon>
        <taxon>Labeonini</taxon>
        <taxon>Cirrhinus</taxon>
    </lineage>
</organism>
<feature type="domain" description="Ig-like" evidence="6">
    <location>
        <begin position="25"/>
        <end position="162"/>
    </location>
</feature>
<keyword evidence="5" id="KW-1133">Transmembrane helix</keyword>
<accession>A0ABR3NPS6</accession>
<dbReference type="InterPro" id="IPR006574">
    <property type="entry name" value="PRY"/>
</dbReference>
<dbReference type="SUPFAM" id="SSF48726">
    <property type="entry name" value="Immunoglobulin"/>
    <property type="match status" value="2"/>
</dbReference>
<dbReference type="Pfam" id="PF13765">
    <property type="entry name" value="PRY"/>
    <property type="match status" value="1"/>
</dbReference>
<feature type="transmembrane region" description="Helical" evidence="5">
    <location>
        <begin position="266"/>
        <end position="287"/>
    </location>
</feature>
<dbReference type="InterPro" id="IPR013106">
    <property type="entry name" value="Ig_V-set"/>
</dbReference>
<evidence type="ECO:0000256" key="3">
    <source>
        <dbReference type="ARBA" id="ARBA00023319"/>
    </source>
</evidence>
<comment type="caution">
    <text evidence="7">The sequence shown here is derived from an EMBL/GenBank/DDBJ whole genome shotgun (WGS) entry which is preliminary data.</text>
</comment>
<dbReference type="Gene3D" id="2.60.120.920">
    <property type="match status" value="1"/>
</dbReference>
<dbReference type="Pfam" id="PF07686">
    <property type="entry name" value="V-set"/>
    <property type="match status" value="1"/>
</dbReference>
<dbReference type="InterPro" id="IPR036179">
    <property type="entry name" value="Ig-like_dom_sf"/>
</dbReference>
<evidence type="ECO:0000256" key="1">
    <source>
        <dbReference type="ARBA" id="ARBA00004370"/>
    </source>
</evidence>
<dbReference type="EMBL" id="JAYMGO010000003">
    <property type="protein sequence ID" value="KAL1279032.1"/>
    <property type="molecule type" value="Genomic_DNA"/>
</dbReference>
<evidence type="ECO:0000256" key="5">
    <source>
        <dbReference type="SAM" id="Phobius"/>
    </source>
</evidence>
<dbReference type="PRINTS" id="PR01407">
    <property type="entry name" value="BUTYPHLNCDUF"/>
</dbReference>
<keyword evidence="3" id="KW-0393">Immunoglobulin domain</keyword>
<dbReference type="InterPro" id="IPR003599">
    <property type="entry name" value="Ig_sub"/>
</dbReference>
<sequence>MLSERPLGGETPVNTSLFSRSILCPPAMKFICWTLLIISGIADSRSEQYKVVGPADAVLAVAGEDVILPCSVKPSISVVDMRVGWSRPDQKDSQIVHLYENHVDKSTDQSQSYRGRTKLNHQELQRGNASLKLLSVRVSDEGLYKCFIPSKSWYDEAIVNVSVEAVGHPPVITIDGFDDSGGLHLQCESEGWYPEPVLELLNSEGVSLSSETTETHRNTDGFKVKHTITVHDSDNKIHCRVKLRHHELETMIIITSNMFNSSSTPVIMISVFVVVGVIAGILIAVLAHKNKERIQLQNEHRQLQDDKRRTQHERDQLLESLKILIPKALTDLRSHRVNVILDADTAHPHLIVSDDAKQVYQAKLVRTLDKTEHAAFKDLVFQIREAERGGEQVPP</sequence>
<evidence type="ECO:0000313" key="7">
    <source>
        <dbReference type="EMBL" id="KAL1279032.1"/>
    </source>
</evidence>
<dbReference type="InterPro" id="IPR013783">
    <property type="entry name" value="Ig-like_fold"/>
</dbReference>
<keyword evidence="8" id="KW-1185">Reference proteome</keyword>
<dbReference type="Pfam" id="PF22705">
    <property type="entry name" value="C2-set_3"/>
    <property type="match status" value="1"/>
</dbReference>
<dbReference type="SMART" id="SM00409">
    <property type="entry name" value="IG"/>
    <property type="match status" value="1"/>
</dbReference>
<reference evidence="7 8" key="1">
    <citation type="submission" date="2023-09" db="EMBL/GenBank/DDBJ databases">
        <authorList>
            <person name="Wang M."/>
        </authorList>
    </citation>
    <scope>NUCLEOTIDE SEQUENCE [LARGE SCALE GENOMIC DNA]</scope>
    <source>
        <strain evidence="7">GT-2023</strain>
        <tissue evidence="7">Liver</tissue>
    </source>
</reference>
<evidence type="ECO:0000313" key="8">
    <source>
        <dbReference type="Proteomes" id="UP001558613"/>
    </source>
</evidence>
<dbReference type="InterPro" id="IPR053896">
    <property type="entry name" value="BTN3A2-like_Ig-C"/>
</dbReference>
<dbReference type="SMART" id="SM00406">
    <property type="entry name" value="IGv"/>
    <property type="match status" value="1"/>
</dbReference>
<dbReference type="InterPro" id="IPR050504">
    <property type="entry name" value="IgSF_BTN/MOG"/>
</dbReference>
<evidence type="ECO:0000256" key="4">
    <source>
        <dbReference type="SAM" id="Coils"/>
    </source>
</evidence>
<keyword evidence="5" id="KW-0812">Transmembrane</keyword>
<dbReference type="InterPro" id="IPR043136">
    <property type="entry name" value="B30.2/SPRY_sf"/>
</dbReference>
<dbReference type="Proteomes" id="UP001558613">
    <property type="component" value="Unassembled WGS sequence"/>
</dbReference>
<dbReference type="Gene3D" id="2.60.40.10">
    <property type="entry name" value="Immunoglobulins"/>
    <property type="match status" value="2"/>
</dbReference>
<evidence type="ECO:0000256" key="2">
    <source>
        <dbReference type="ARBA" id="ARBA00023136"/>
    </source>
</evidence>
<comment type="subcellular location">
    <subcellularLocation>
        <location evidence="1">Membrane</location>
    </subcellularLocation>
</comment>
<keyword evidence="4" id="KW-0175">Coiled coil</keyword>
<dbReference type="SUPFAM" id="SSF49899">
    <property type="entry name" value="Concanavalin A-like lectins/glucanases"/>
    <property type="match status" value="1"/>
</dbReference>
<protein>
    <recommendedName>
        <fullName evidence="6">Ig-like domain-containing protein</fullName>
    </recommendedName>
</protein>
<feature type="coiled-coil region" evidence="4">
    <location>
        <begin position="286"/>
        <end position="320"/>
    </location>
</feature>
<dbReference type="InterPro" id="IPR013320">
    <property type="entry name" value="ConA-like_dom_sf"/>
</dbReference>
<dbReference type="PROSITE" id="PS50835">
    <property type="entry name" value="IG_LIKE"/>
    <property type="match status" value="1"/>
</dbReference>
<dbReference type="InterPro" id="IPR007110">
    <property type="entry name" value="Ig-like_dom"/>
</dbReference>
<keyword evidence="2 5" id="KW-0472">Membrane</keyword>
<evidence type="ECO:0000259" key="6">
    <source>
        <dbReference type="PROSITE" id="PS50835"/>
    </source>
</evidence>